<dbReference type="InterPro" id="IPR004358">
    <property type="entry name" value="Sig_transdc_His_kin-like_C"/>
</dbReference>
<dbReference type="FunFam" id="1.10.287.130:FF:000001">
    <property type="entry name" value="Two-component sensor histidine kinase"/>
    <property type="match status" value="1"/>
</dbReference>
<sequence length="431" mass="47233">MSPWPNRAPISYDELRVQYNMTRAIGVVFCIVGIVAYSLRDGSSTLLPLLIPAGVIAIDAVYRLRDGSNPFPGLLIDATVIVAAMYLRGPELTVYAVVLLALLVTSSVLLPFRQVLAIMAYAGFWFVTIELLNNSIKPPGLGFVAESGNAAMVDMLTVIAVVGVVAALLFQSVKVILAAQDRQEAALAVERRAVELKNEFVSMVSHELRTPLTGISGFTEMLTDSWNALPPEEIDEFLAIMHRETEHLANLVEDILVIPRLEAGHLKLAPEELDLTIEVHNVAEVVFDDTDYSVSIPTNVGVYADRTRIRQILRNLLENARKYGGDQVLIEGEMAGSGLYKVSVLDNGRGIAPEDRERIFEHFEQLSTGDGRLQQGVGLGLPIARKLAQAMGGDLWYEERFPMGSRFCFTVQMASNATDDATETPIPQVHA</sequence>
<dbReference type="Pfam" id="PF00512">
    <property type="entry name" value="HisKA"/>
    <property type="match status" value="1"/>
</dbReference>
<feature type="domain" description="Histidine kinase" evidence="8">
    <location>
        <begin position="203"/>
        <end position="415"/>
    </location>
</feature>
<dbReference type="PANTHER" id="PTHR43711:SF1">
    <property type="entry name" value="HISTIDINE KINASE 1"/>
    <property type="match status" value="1"/>
</dbReference>
<dbReference type="InterPro" id="IPR005467">
    <property type="entry name" value="His_kinase_dom"/>
</dbReference>
<dbReference type="InterPro" id="IPR003661">
    <property type="entry name" value="HisK_dim/P_dom"/>
</dbReference>
<proteinExistence type="predicted"/>
<dbReference type="InterPro" id="IPR036890">
    <property type="entry name" value="HATPase_C_sf"/>
</dbReference>
<dbReference type="PANTHER" id="PTHR43711">
    <property type="entry name" value="TWO-COMPONENT HISTIDINE KINASE"/>
    <property type="match status" value="1"/>
</dbReference>
<feature type="transmembrane region" description="Helical" evidence="7">
    <location>
        <begin position="115"/>
        <end position="132"/>
    </location>
</feature>
<dbReference type="CDD" id="cd00082">
    <property type="entry name" value="HisKA"/>
    <property type="match status" value="1"/>
</dbReference>
<reference evidence="9" key="1">
    <citation type="submission" date="2018-06" db="EMBL/GenBank/DDBJ databases">
        <authorList>
            <person name="Zhirakovskaya E."/>
        </authorList>
    </citation>
    <scope>NUCLEOTIDE SEQUENCE</scope>
</reference>
<dbReference type="SUPFAM" id="SSF55874">
    <property type="entry name" value="ATPase domain of HSP90 chaperone/DNA topoisomerase II/histidine kinase"/>
    <property type="match status" value="1"/>
</dbReference>
<keyword evidence="7" id="KW-1133">Transmembrane helix</keyword>
<dbReference type="InterPro" id="IPR036097">
    <property type="entry name" value="HisK_dim/P_sf"/>
</dbReference>
<feature type="transmembrane region" description="Helical" evidence="7">
    <location>
        <begin position="21"/>
        <end position="39"/>
    </location>
</feature>
<keyword evidence="4 9" id="KW-0808">Transferase</keyword>
<comment type="catalytic activity">
    <reaction evidence="1">
        <text>ATP + protein L-histidine = ADP + protein N-phospho-L-histidine.</text>
        <dbReference type="EC" id="2.7.13.3"/>
    </reaction>
</comment>
<dbReference type="InterPro" id="IPR050736">
    <property type="entry name" value="Sensor_HK_Regulatory"/>
</dbReference>
<keyword evidence="3" id="KW-0597">Phosphoprotein</keyword>
<evidence type="ECO:0000313" key="9">
    <source>
        <dbReference type="EMBL" id="VAV95131.1"/>
    </source>
</evidence>
<keyword evidence="7" id="KW-0472">Membrane</keyword>
<evidence type="ECO:0000256" key="5">
    <source>
        <dbReference type="ARBA" id="ARBA00022777"/>
    </source>
</evidence>
<evidence type="ECO:0000256" key="2">
    <source>
        <dbReference type="ARBA" id="ARBA00012438"/>
    </source>
</evidence>
<evidence type="ECO:0000259" key="8">
    <source>
        <dbReference type="PROSITE" id="PS50109"/>
    </source>
</evidence>
<accession>A0A3B0RVK5</accession>
<dbReference type="Pfam" id="PF02518">
    <property type="entry name" value="HATPase_c"/>
    <property type="match status" value="1"/>
</dbReference>
<evidence type="ECO:0000256" key="7">
    <source>
        <dbReference type="SAM" id="Phobius"/>
    </source>
</evidence>
<gene>
    <name evidence="9" type="ORF">MNBD_ACTINO01-2470</name>
</gene>
<keyword evidence="9" id="KW-0407">Ion channel</keyword>
<dbReference type="InterPro" id="IPR003594">
    <property type="entry name" value="HATPase_dom"/>
</dbReference>
<dbReference type="EC" id="2.7.13.3" evidence="2"/>
<keyword evidence="9" id="KW-0406">Ion transport</keyword>
<dbReference type="PRINTS" id="PR00344">
    <property type="entry name" value="BCTRLSENSOR"/>
</dbReference>
<dbReference type="GO" id="GO:0000155">
    <property type="term" value="F:phosphorelay sensor kinase activity"/>
    <property type="evidence" value="ECO:0007669"/>
    <property type="project" value="InterPro"/>
</dbReference>
<evidence type="ECO:0000256" key="4">
    <source>
        <dbReference type="ARBA" id="ARBA00022679"/>
    </source>
</evidence>
<keyword evidence="6" id="KW-0902">Two-component regulatory system</keyword>
<dbReference type="SMART" id="SM00388">
    <property type="entry name" value="HisKA"/>
    <property type="match status" value="1"/>
</dbReference>
<dbReference type="GO" id="GO:0034220">
    <property type="term" value="P:monoatomic ion transmembrane transport"/>
    <property type="evidence" value="ECO:0007669"/>
    <property type="project" value="UniProtKB-KW"/>
</dbReference>
<dbReference type="SMART" id="SM00387">
    <property type="entry name" value="HATPase_c"/>
    <property type="match status" value="1"/>
</dbReference>
<keyword evidence="5 9" id="KW-0418">Kinase</keyword>
<dbReference type="PROSITE" id="PS50109">
    <property type="entry name" value="HIS_KIN"/>
    <property type="match status" value="1"/>
</dbReference>
<evidence type="ECO:0000256" key="1">
    <source>
        <dbReference type="ARBA" id="ARBA00000085"/>
    </source>
</evidence>
<evidence type="ECO:0000256" key="6">
    <source>
        <dbReference type="ARBA" id="ARBA00023012"/>
    </source>
</evidence>
<dbReference type="Gene3D" id="1.10.287.130">
    <property type="match status" value="1"/>
</dbReference>
<evidence type="ECO:0000256" key="3">
    <source>
        <dbReference type="ARBA" id="ARBA00022553"/>
    </source>
</evidence>
<keyword evidence="7" id="KW-0812">Transmembrane</keyword>
<name>A0A3B0RVK5_9ZZZZ</name>
<dbReference type="SUPFAM" id="SSF47384">
    <property type="entry name" value="Homodimeric domain of signal transducing histidine kinase"/>
    <property type="match status" value="1"/>
</dbReference>
<feature type="transmembrane region" description="Helical" evidence="7">
    <location>
        <begin position="152"/>
        <end position="170"/>
    </location>
</feature>
<dbReference type="EMBL" id="UOEI01000139">
    <property type="protein sequence ID" value="VAV95131.1"/>
    <property type="molecule type" value="Genomic_DNA"/>
</dbReference>
<protein>
    <recommendedName>
        <fullName evidence="2">histidine kinase</fullName>
        <ecNumber evidence="2">2.7.13.3</ecNumber>
    </recommendedName>
</protein>
<feature type="transmembrane region" description="Helical" evidence="7">
    <location>
        <begin position="45"/>
        <end position="64"/>
    </location>
</feature>
<dbReference type="Gene3D" id="3.30.565.10">
    <property type="entry name" value="Histidine kinase-like ATPase, C-terminal domain"/>
    <property type="match status" value="1"/>
</dbReference>
<organism evidence="9">
    <name type="scientific">hydrothermal vent metagenome</name>
    <dbReference type="NCBI Taxonomy" id="652676"/>
    <lineage>
        <taxon>unclassified sequences</taxon>
        <taxon>metagenomes</taxon>
        <taxon>ecological metagenomes</taxon>
    </lineage>
</organism>
<dbReference type="AlphaFoldDB" id="A0A3B0RVK5"/>
<keyword evidence="9" id="KW-0813">Transport</keyword>